<dbReference type="Proteomes" id="UP001239167">
    <property type="component" value="Unassembled WGS sequence"/>
</dbReference>
<sequence length="208" mass="24388">MDINDYMAEIKKVKLLTQEEEKILWNAYKQENDEQSRCKIIEAYQPLVFKCVRPFWKMESAMDLIQEGTVGLIEAVERYDPEKKVAFSLYAVHRIKGRVLNYMGREYAGDNKCCSLHDFWDDMVAIADITADVQDQAEKNFLTGRIQEVMLRLPPKERTVLDGVYLKDKAPQELADTMQVSLSHVYRLQKTAVRRLRGMMAKFMQHWN</sequence>
<organism evidence="6 7">
    <name type="scientific">Pectinatus haikarae</name>
    <dbReference type="NCBI Taxonomy" id="349096"/>
    <lineage>
        <taxon>Bacteria</taxon>
        <taxon>Bacillati</taxon>
        <taxon>Bacillota</taxon>
        <taxon>Negativicutes</taxon>
        <taxon>Selenomonadales</taxon>
        <taxon>Selenomonadaceae</taxon>
        <taxon>Pectinatus</taxon>
    </lineage>
</organism>
<dbReference type="InterPro" id="IPR000943">
    <property type="entry name" value="RNA_pol_sigma70"/>
</dbReference>
<evidence type="ECO:0000259" key="5">
    <source>
        <dbReference type="PROSITE" id="PS00715"/>
    </source>
</evidence>
<dbReference type="SUPFAM" id="SSF88946">
    <property type="entry name" value="Sigma2 domain of RNA polymerase sigma factors"/>
    <property type="match status" value="1"/>
</dbReference>
<evidence type="ECO:0000313" key="6">
    <source>
        <dbReference type="EMBL" id="MDQ0203076.1"/>
    </source>
</evidence>
<proteinExistence type="predicted"/>
<dbReference type="RefSeq" id="WP_196603499.1">
    <property type="nucleotide sequence ID" value="NZ_CP116940.1"/>
</dbReference>
<evidence type="ECO:0000256" key="1">
    <source>
        <dbReference type="ARBA" id="ARBA00023015"/>
    </source>
</evidence>
<evidence type="ECO:0000256" key="3">
    <source>
        <dbReference type="ARBA" id="ARBA00023125"/>
    </source>
</evidence>
<dbReference type="InterPro" id="IPR014284">
    <property type="entry name" value="RNA_pol_sigma-70_dom"/>
</dbReference>
<dbReference type="NCBIfam" id="TIGR02937">
    <property type="entry name" value="sigma70-ECF"/>
    <property type="match status" value="1"/>
</dbReference>
<dbReference type="Gene3D" id="1.20.140.160">
    <property type="match status" value="1"/>
</dbReference>
<evidence type="ECO:0000256" key="4">
    <source>
        <dbReference type="ARBA" id="ARBA00023163"/>
    </source>
</evidence>
<dbReference type="PANTHER" id="PTHR30385">
    <property type="entry name" value="SIGMA FACTOR F FLAGELLAR"/>
    <property type="match status" value="1"/>
</dbReference>
<dbReference type="Gene3D" id="1.20.120.1810">
    <property type="match status" value="1"/>
</dbReference>
<accession>A0ABT9Y5G3</accession>
<keyword evidence="1" id="KW-0805">Transcription regulation</keyword>
<dbReference type="PRINTS" id="PR00046">
    <property type="entry name" value="SIGMA70FCT"/>
</dbReference>
<dbReference type="InterPro" id="IPR013325">
    <property type="entry name" value="RNA_pol_sigma_r2"/>
</dbReference>
<dbReference type="Pfam" id="PF04542">
    <property type="entry name" value="Sigma70_r2"/>
    <property type="match status" value="1"/>
</dbReference>
<reference evidence="6 7" key="1">
    <citation type="submission" date="2023-07" db="EMBL/GenBank/DDBJ databases">
        <title>Genomic Encyclopedia of Type Strains, Phase IV (KMG-IV): sequencing the most valuable type-strain genomes for metagenomic binning, comparative biology and taxonomic classification.</title>
        <authorList>
            <person name="Goeker M."/>
        </authorList>
    </citation>
    <scope>NUCLEOTIDE SEQUENCE [LARGE SCALE GENOMIC DNA]</scope>
    <source>
        <strain evidence="6 7">DSM 16980</strain>
    </source>
</reference>
<dbReference type="InterPro" id="IPR013324">
    <property type="entry name" value="RNA_pol_sigma_r3/r4-like"/>
</dbReference>
<name>A0ABT9Y5G3_9FIRM</name>
<keyword evidence="2" id="KW-0731">Sigma factor</keyword>
<dbReference type="CDD" id="cd06171">
    <property type="entry name" value="Sigma70_r4"/>
    <property type="match status" value="1"/>
</dbReference>
<protein>
    <submittedName>
        <fullName evidence="6">RNA polymerase sporulation-specific sigma factor</fullName>
    </submittedName>
</protein>
<keyword evidence="7" id="KW-1185">Reference proteome</keyword>
<keyword evidence="3" id="KW-0238">DNA-binding</keyword>
<dbReference type="PROSITE" id="PS00715">
    <property type="entry name" value="SIGMA70_1"/>
    <property type="match status" value="1"/>
</dbReference>
<dbReference type="EMBL" id="JAUSUE010000004">
    <property type="protein sequence ID" value="MDQ0203076.1"/>
    <property type="molecule type" value="Genomic_DNA"/>
</dbReference>
<feature type="domain" description="RNA polymerase sigma-70" evidence="5">
    <location>
        <begin position="63"/>
        <end position="76"/>
    </location>
</feature>
<gene>
    <name evidence="6" type="ORF">J2S01_000783</name>
</gene>
<evidence type="ECO:0000313" key="7">
    <source>
        <dbReference type="Proteomes" id="UP001239167"/>
    </source>
</evidence>
<dbReference type="SUPFAM" id="SSF88659">
    <property type="entry name" value="Sigma3 and sigma4 domains of RNA polymerase sigma factors"/>
    <property type="match status" value="1"/>
</dbReference>
<dbReference type="InterPro" id="IPR007627">
    <property type="entry name" value="RNA_pol_sigma70_r2"/>
</dbReference>
<dbReference type="Pfam" id="PF04545">
    <property type="entry name" value="Sigma70_r4"/>
    <property type="match status" value="1"/>
</dbReference>
<evidence type="ECO:0000256" key="2">
    <source>
        <dbReference type="ARBA" id="ARBA00023082"/>
    </source>
</evidence>
<keyword evidence="4" id="KW-0804">Transcription</keyword>
<comment type="caution">
    <text evidence="6">The sequence shown here is derived from an EMBL/GenBank/DDBJ whole genome shotgun (WGS) entry which is preliminary data.</text>
</comment>
<dbReference type="InterPro" id="IPR007630">
    <property type="entry name" value="RNA_pol_sigma70_r4"/>
</dbReference>